<sequence>MAPIALSQRGVLPYSGLSDSLGVMTKSFEDAALMLNVLLGSGKSDYMWFLDRSFAGLRIWFLDPPVEWAPVVGSVKMIDDYSKQYVIQPRGPSFREYAAGFETFTSGLTETPVRTMAKIAEFNRKHYEKALPKAQNIVEKTAAKMSALANEEYQENWLATKPPS</sequence>
<dbReference type="EMBL" id="JAULSW010000002">
    <property type="protein sequence ID" value="KAK3389607.1"/>
    <property type="molecule type" value="Genomic_DNA"/>
</dbReference>
<name>A0AAE0NXM0_9PEZI</name>
<gene>
    <name evidence="1" type="ORF">B0H63DRAFT_445787</name>
</gene>
<dbReference type="Gene3D" id="3.90.1300.10">
    <property type="entry name" value="Amidase signature (AS) domain"/>
    <property type="match status" value="1"/>
</dbReference>
<reference evidence="1" key="1">
    <citation type="journal article" date="2023" name="Mol. Phylogenet. Evol.">
        <title>Genome-scale phylogeny and comparative genomics of the fungal order Sordariales.</title>
        <authorList>
            <person name="Hensen N."/>
            <person name="Bonometti L."/>
            <person name="Westerberg I."/>
            <person name="Brannstrom I.O."/>
            <person name="Guillou S."/>
            <person name="Cros-Aarteil S."/>
            <person name="Calhoun S."/>
            <person name="Haridas S."/>
            <person name="Kuo A."/>
            <person name="Mondo S."/>
            <person name="Pangilinan J."/>
            <person name="Riley R."/>
            <person name="LaButti K."/>
            <person name="Andreopoulos B."/>
            <person name="Lipzen A."/>
            <person name="Chen C."/>
            <person name="Yan M."/>
            <person name="Daum C."/>
            <person name="Ng V."/>
            <person name="Clum A."/>
            <person name="Steindorff A."/>
            <person name="Ohm R.A."/>
            <person name="Martin F."/>
            <person name="Silar P."/>
            <person name="Natvig D.O."/>
            <person name="Lalanne C."/>
            <person name="Gautier V."/>
            <person name="Ament-Velasquez S.L."/>
            <person name="Kruys A."/>
            <person name="Hutchinson M.I."/>
            <person name="Powell A.J."/>
            <person name="Barry K."/>
            <person name="Miller A.N."/>
            <person name="Grigoriev I.V."/>
            <person name="Debuchy R."/>
            <person name="Gladieux P."/>
            <person name="Hiltunen Thoren M."/>
            <person name="Johannesson H."/>
        </authorList>
    </citation>
    <scope>NUCLEOTIDE SEQUENCE</scope>
    <source>
        <strain evidence="1">CBS 232.78</strain>
    </source>
</reference>
<dbReference type="SUPFAM" id="SSF75304">
    <property type="entry name" value="Amidase signature (AS) enzymes"/>
    <property type="match status" value="1"/>
</dbReference>
<proteinExistence type="predicted"/>
<dbReference type="AlphaFoldDB" id="A0AAE0NXM0"/>
<evidence type="ECO:0000313" key="2">
    <source>
        <dbReference type="Proteomes" id="UP001285441"/>
    </source>
</evidence>
<keyword evidence="2" id="KW-1185">Reference proteome</keyword>
<organism evidence="1 2">
    <name type="scientific">Podospora didyma</name>
    <dbReference type="NCBI Taxonomy" id="330526"/>
    <lineage>
        <taxon>Eukaryota</taxon>
        <taxon>Fungi</taxon>
        <taxon>Dikarya</taxon>
        <taxon>Ascomycota</taxon>
        <taxon>Pezizomycotina</taxon>
        <taxon>Sordariomycetes</taxon>
        <taxon>Sordariomycetidae</taxon>
        <taxon>Sordariales</taxon>
        <taxon>Podosporaceae</taxon>
        <taxon>Podospora</taxon>
    </lineage>
</organism>
<dbReference type="Proteomes" id="UP001285441">
    <property type="component" value="Unassembled WGS sequence"/>
</dbReference>
<accession>A0AAE0NXM0</accession>
<comment type="caution">
    <text evidence="1">The sequence shown here is derived from an EMBL/GenBank/DDBJ whole genome shotgun (WGS) entry which is preliminary data.</text>
</comment>
<protein>
    <submittedName>
        <fullName evidence="1">Uncharacterized protein</fullName>
    </submittedName>
</protein>
<dbReference type="InterPro" id="IPR036928">
    <property type="entry name" value="AS_sf"/>
</dbReference>
<reference evidence="1" key="2">
    <citation type="submission" date="2023-06" db="EMBL/GenBank/DDBJ databases">
        <authorList>
            <consortium name="Lawrence Berkeley National Laboratory"/>
            <person name="Haridas S."/>
            <person name="Hensen N."/>
            <person name="Bonometti L."/>
            <person name="Westerberg I."/>
            <person name="Brannstrom I.O."/>
            <person name="Guillou S."/>
            <person name="Cros-Aarteil S."/>
            <person name="Calhoun S."/>
            <person name="Kuo A."/>
            <person name="Mondo S."/>
            <person name="Pangilinan J."/>
            <person name="Riley R."/>
            <person name="LaButti K."/>
            <person name="Andreopoulos B."/>
            <person name="Lipzen A."/>
            <person name="Chen C."/>
            <person name="Yanf M."/>
            <person name="Daum C."/>
            <person name="Ng V."/>
            <person name="Clum A."/>
            <person name="Steindorff A."/>
            <person name="Ohm R."/>
            <person name="Martin F."/>
            <person name="Silar P."/>
            <person name="Natvig D."/>
            <person name="Lalanne C."/>
            <person name="Gautier V."/>
            <person name="Ament-velasquez S.L."/>
            <person name="Kruys A."/>
            <person name="Hutchinson M.I."/>
            <person name="Powell A.J."/>
            <person name="Barry K."/>
            <person name="Miller A.N."/>
            <person name="Grigoriev I.V."/>
            <person name="Debuchy R."/>
            <person name="Gladieux P."/>
            <person name="Thoren M.H."/>
            <person name="Johannesson H."/>
        </authorList>
    </citation>
    <scope>NUCLEOTIDE SEQUENCE</scope>
    <source>
        <strain evidence="1">CBS 232.78</strain>
    </source>
</reference>
<evidence type="ECO:0000313" key="1">
    <source>
        <dbReference type="EMBL" id="KAK3389607.1"/>
    </source>
</evidence>